<proteinExistence type="predicted"/>
<gene>
    <name evidence="1" type="ORF">CLV60_108231</name>
</gene>
<evidence type="ECO:0000313" key="2">
    <source>
        <dbReference type="Proteomes" id="UP000241964"/>
    </source>
</evidence>
<dbReference type="OrthoDB" id="1343312at2"/>
<keyword evidence="2" id="KW-1185">Reference proteome</keyword>
<name>A0A2P8G087_9BACT</name>
<sequence length="146" mass="16479">MDRLLYQYLLDNSGRMFSFSSAGDKVMDKVVLFTPMETQDSYAVILGDLQNDGSIDLDITSSDGNTELVLTTVAKDIMFFLSDHPKAEVLIKGSTQARTRLYQMAIVRELSDIGRYFDIHGLTTDGLEVFQQGRNYWGFTISIKDN</sequence>
<dbReference type="AlphaFoldDB" id="A0A2P8G087"/>
<dbReference type="RefSeq" id="WP_106596774.1">
    <property type="nucleotide sequence ID" value="NZ_PYAS01000008.1"/>
</dbReference>
<accession>A0A2P8G087</accession>
<dbReference type="EMBL" id="PYAS01000008">
    <property type="protein sequence ID" value="PSL27374.1"/>
    <property type="molecule type" value="Genomic_DNA"/>
</dbReference>
<organism evidence="1 2">
    <name type="scientific">Dyadobacter jiangsuensis</name>
    <dbReference type="NCBI Taxonomy" id="1591085"/>
    <lineage>
        <taxon>Bacteria</taxon>
        <taxon>Pseudomonadati</taxon>
        <taxon>Bacteroidota</taxon>
        <taxon>Cytophagia</taxon>
        <taxon>Cytophagales</taxon>
        <taxon>Spirosomataceae</taxon>
        <taxon>Dyadobacter</taxon>
    </lineage>
</organism>
<dbReference type="Proteomes" id="UP000241964">
    <property type="component" value="Unassembled WGS sequence"/>
</dbReference>
<dbReference type="Pfam" id="PF22028">
    <property type="entry name" value="DUF6934"/>
    <property type="match status" value="1"/>
</dbReference>
<dbReference type="InterPro" id="IPR053865">
    <property type="entry name" value="DUF6934"/>
</dbReference>
<comment type="caution">
    <text evidence="1">The sequence shown here is derived from an EMBL/GenBank/DDBJ whole genome shotgun (WGS) entry which is preliminary data.</text>
</comment>
<reference evidence="1 2" key="1">
    <citation type="submission" date="2018-03" db="EMBL/GenBank/DDBJ databases">
        <title>Genomic Encyclopedia of Archaeal and Bacterial Type Strains, Phase II (KMG-II): from individual species to whole genera.</title>
        <authorList>
            <person name="Goeker M."/>
        </authorList>
    </citation>
    <scope>NUCLEOTIDE SEQUENCE [LARGE SCALE GENOMIC DNA]</scope>
    <source>
        <strain evidence="1 2">DSM 29057</strain>
    </source>
</reference>
<evidence type="ECO:0000313" key="1">
    <source>
        <dbReference type="EMBL" id="PSL27374.1"/>
    </source>
</evidence>
<protein>
    <submittedName>
        <fullName evidence="1">Uncharacterized protein</fullName>
    </submittedName>
</protein>